<keyword evidence="11" id="KW-0408">Iron</keyword>
<evidence type="ECO:0000256" key="5">
    <source>
        <dbReference type="ARBA" id="ARBA00022792"/>
    </source>
</evidence>
<evidence type="ECO:0000256" key="6">
    <source>
        <dbReference type="ARBA" id="ARBA00022946"/>
    </source>
</evidence>
<dbReference type="GO" id="GO:0048039">
    <property type="term" value="F:ubiquinone binding"/>
    <property type="evidence" value="ECO:0007669"/>
    <property type="project" value="TreeGrafter"/>
</dbReference>
<keyword evidence="11 12" id="KW-0479">Metal-binding</keyword>
<keyword evidence="5 12" id="KW-0999">Mitochondrion inner membrane</keyword>
<dbReference type="GO" id="GO:0005743">
    <property type="term" value="C:mitochondrial inner membrane"/>
    <property type="evidence" value="ECO:0007669"/>
    <property type="project" value="UniProtKB-SubCell"/>
</dbReference>
<keyword evidence="9 12" id="KW-0472">Membrane</keyword>
<evidence type="ECO:0000256" key="3">
    <source>
        <dbReference type="ARBA" id="ARBA00022448"/>
    </source>
</evidence>
<protein>
    <recommendedName>
        <fullName evidence="12">Succinate dehydrogenase [ubiquinone] cytochrome b small subunit</fullName>
    </recommendedName>
</protein>
<feature type="transmembrane region" description="Helical" evidence="12">
    <location>
        <begin position="123"/>
        <end position="144"/>
    </location>
</feature>
<comment type="subcellular location">
    <subcellularLocation>
        <location evidence="1 12">Mitochondrion inner membrane</location>
        <topology evidence="1 12">Multi-pass membrane protein</topology>
    </subcellularLocation>
</comment>
<reference evidence="13" key="1">
    <citation type="journal article" date="2023" name="Mol. Biol. Evol.">
        <title>Third-Generation Sequencing Reveals the Adaptive Role of the Epigenome in Three Deep-Sea Polychaetes.</title>
        <authorList>
            <person name="Perez M."/>
            <person name="Aroh O."/>
            <person name="Sun Y."/>
            <person name="Lan Y."/>
            <person name="Juniper S.K."/>
            <person name="Young C.R."/>
            <person name="Angers B."/>
            <person name="Qian P.Y."/>
        </authorList>
    </citation>
    <scope>NUCLEOTIDE SEQUENCE</scope>
    <source>
        <strain evidence="13">P08H-3</strain>
    </source>
</reference>
<sequence length="160" mass="17859">MASFTLTRLCKGVALGRTFGQHVLSRTAPVSAPMIQHKTFMLSPVSRKRIYGPQEVCDREDEVNHWKNERVVAVALLPLIPTALAFPNVVLDMTLCSVMVLHSHWRLSGVCQDYIHGEMLPNIAKYGVLFLSIAAFGSLCYFNYADVGFAKAVRLIYSEL</sequence>
<keyword evidence="14" id="KW-1185">Reference proteome</keyword>
<feature type="transmembrane region" description="Helical" evidence="12">
    <location>
        <begin position="71"/>
        <end position="91"/>
    </location>
</feature>
<dbReference type="GO" id="GO:0046872">
    <property type="term" value="F:metal ion binding"/>
    <property type="evidence" value="ECO:0007669"/>
    <property type="project" value="UniProtKB-KW"/>
</dbReference>
<gene>
    <name evidence="13" type="ORF">LSH36_252g03016</name>
</gene>
<dbReference type="GO" id="GO:0006121">
    <property type="term" value="P:mitochondrial electron transport, succinate to ubiquinone"/>
    <property type="evidence" value="ECO:0007669"/>
    <property type="project" value="TreeGrafter"/>
</dbReference>
<accession>A0AAD9N350</accession>
<dbReference type="Gene3D" id="1.20.1300.10">
    <property type="entry name" value="Fumarate reductase/succinate dehydrogenase, transmembrane subunit"/>
    <property type="match status" value="1"/>
</dbReference>
<evidence type="ECO:0000256" key="9">
    <source>
        <dbReference type="ARBA" id="ARBA00023136"/>
    </source>
</evidence>
<evidence type="ECO:0000256" key="1">
    <source>
        <dbReference type="ARBA" id="ARBA00004448"/>
    </source>
</evidence>
<keyword evidence="12" id="KW-0816">Tricarboxylic acid cycle</keyword>
<name>A0AAD9N350_9ANNE</name>
<dbReference type="PANTHER" id="PTHR13337:SF2">
    <property type="entry name" value="SUCCINATE DEHYDROGENASE [UBIQUINONE] CYTOCHROME B SMALL SUBUNIT, MITOCHONDRIAL"/>
    <property type="match status" value="1"/>
</dbReference>
<proteinExistence type="inferred from homology"/>
<dbReference type="PANTHER" id="PTHR13337">
    <property type="entry name" value="SUCCINATE DEHYDROGENASE"/>
    <property type="match status" value="1"/>
</dbReference>
<dbReference type="InterPro" id="IPR034804">
    <property type="entry name" value="SQR/QFR_C/D"/>
</dbReference>
<organism evidence="13 14">
    <name type="scientific">Paralvinella palmiformis</name>
    <dbReference type="NCBI Taxonomy" id="53620"/>
    <lineage>
        <taxon>Eukaryota</taxon>
        <taxon>Metazoa</taxon>
        <taxon>Spiralia</taxon>
        <taxon>Lophotrochozoa</taxon>
        <taxon>Annelida</taxon>
        <taxon>Polychaeta</taxon>
        <taxon>Sedentaria</taxon>
        <taxon>Canalipalpata</taxon>
        <taxon>Terebellida</taxon>
        <taxon>Terebelliformia</taxon>
        <taxon>Alvinellidae</taxon>
        <taxon>Paralvinella</taxon>
    </lineage>
</organism>
<keyword evidence="6 12" id="KW-0809">Transit peptide</keyword>
<keyword evidence="3 12" id="KW-0813">Transport</keyword>
<dbReference type="GO" id="GO:0020037">
    <property type="term" value="F:heme binding"/>
    <property type="evidence" value="ECO:0007669"/>
    <property type="project" value="TreeGrafter"/>
</dbReference>
<keyword evidence="7 12" id="KW-1133">Transmembrane helix</keyword>
<evidence type="ECO:0000256" key="4">
    <source>
        <dbReference type="ARBA" id="ARBA00022692"/>
    </source>
</evidence>
<dbReference type="GO" id="GO:0006099">
    <property type="term" value="P:tricarboxylic acid cycle"/>
    <property type="evidence" value="ECO:0007669"/>
    <property type="project" value="UniProtKB-KW"/>
</dbReference>
<comment type="caution">
    <text evidence="12">Lacks conserved residue(s) required for the propagation of feature annotation.</text>
</comment>
<comment type="function">
    <text evidence="12">Membrane-anchoring subunit of succinate dehydrogenase (SDH) that is involved in complex II of the mitochondrial electron transport chain and is responsible for transferring electrons from succinate to ubiquinone (coenzyme Q).</text>
</comment>
<evidence type="ECO:0000256" key="12">
    <source>
        <dbReference type="RuleBase" id="RU364031"/>
    </source>
</evidence>
<evidence type="ECO:0000313" key="14">
    <source>
        <dbReference type="Proteomes" id="UP001208570"/>
    </source>
</evidence>
<keyword evidence="12" id="KW-0249">Electron transport</keyword>
<dbReference type="Proteomes" id="UP001208570">
    <property type="component" value="Unassembled WGS sequence"/>
</dbReference>
<evidence type="ECO:0000313" key="13">
    <source>
        <dbReference type="EMBL" id="KAK2154975.1"/>
    </source>
</evidence>
<evidence type="ECO:0000256" key="2">
    <source>
        <dbReference type="ARBA" id="ARBA00007294"/>
    </source>
</evidence>
<dbReference type="InterPro" id="IPR007992">
    <property type="entry name" value="CybS"/>
</dbReference>
<keyword evidence="12" id="KW-0349">Heme</keyword>
<evidence type="ECO:0000256" key="11">
    <source>
        <dbReference type="PIRSR" id="PIRSR607992-2"/>
    </source>
</evidence>
<feature type="binding site" evidence="10">
    <location>
        <position position="114"/>
    </location>
    <ligand>
        <name>a ubiquinone</name>
        <dbReference type="ChEBI" id="CHEBI:16389"/>
        <note>ligand shared with IP/SDHB</note>
    </ligand>
</feature>
<evidence type="ECO:0000256" key="8">
    <source>
        <dbReference type="ARBA" id="ARBA00023128"/>
    </source>
</evidence>
<feature type="binding site" description="axial binding residue" evidence="11">
    <location>
        <position position="102"/>
    </location>
    <ligand>
        <name>heme b</name>
        <dbReference type="ChEBI" id="CHEBI:60344"/>
        <note>ligand shared with SDHC</note>
    </ligand>
    <ligandPart>
        <name>Fe</name>
        <dbReference type="ChEBI" id="CHEBI:18248"/>
    </ligandPart>
</feature>
<dbReference type="EMBL" id="JAODUP010000252">
    <property type="protein sequence ID" value="KAK2154975.1"/>
    <property type="molecule type" value="Genomic_DNA"/>
</dbReference>
<keyword evidence="8 12" id="KW-0496">Mitochondrion</keyword>
<keyword evidence="4 12" id="KW-0812">Transmembrane</keyword>
<dbReference type="AlphaFoldDB" id="A0AAD9N350"/>
<evidence type="ECO:0000256" key="10">
    <source>
        <dbReference type="PIRSR" id="PIRSR607992-1"/>
    </source>
</evidence>
<comment type="caution">
    <text evidence="13">The sequence shown here is derived from an EMBL/GenBank/DDBJ whole genome shotgun (WGS) entry which is preliminary data.</text>
</comment>
<evidence type="ECO:0000256" key="7">
    <source>
        <dbReference type="ARBA" id="ARBA00022989"/>
    </source>
</evidence>
<dbReference type="Pfam" id="PF05328">
    <property type="entry name" value="CybS"/>
    <property type="match status" value="1"/>
</dbReference>
<comment type="similarity">
    <text evidence="2 12">Belongs to the CybS family.</text>
</comment>